<dbReference type="SUPFAM" id="SSF51735">
    <property type="entry name" value="NAD(P)-binding Rossmann-fold domains"/>
    <property type="match status" value="1"/>
</dbReference>
<dbReference type="Gene3D" id="3.40.50.720">
    <property type="entry name" value="NAD(P)-binding Rossmann-like Domain"/>
    <property type="match status" value="1"/>
</dbReference>
<dbReference type="EMBL" id="UINC01228597">
    <property type="protein sequence ID" value="SVE59981.1"/>
    <property type="molecule type" value="Genomic_DNA"/>
</dbReference>
<protein>
    <recommendedName>
        <fullName evidence="1">3-beta hydroxysteroid dehydrogenase/isomerase domain-containing protein</fullName>
    </recommendedName>
</protein>
<accession>A0A383ET90</accession>
<dbReference type="InterPro" id="IPR002225">
    <property type="entry name" value="3Beta_OHSteriod_DH/Estase"/>
</dbReference>
<dbReference type="AlphaFoldDB" id="A0A383ET90"/>
<dbReference type="InterPro" id="IPR036291">
    <property type="entry name" value="NAD(P)-bd_dom_sf"/>
</dbReference>
<sequence>DVRDYDQVRQACEGMDAAINLTVVRPHPEMAFTVNMIGAYNVAKAAAECGLKRLIHTGPFHAGMNHNADYWHDHEVVDDVPLHPGDDLYAMSKYLGNQVTRVFAEREGLEVLTYLFCGFRPREILPEQRGTGVGSFTVSWEDTGESMLCGLRAPAMENPYEVFFIAAGTPDRKHRVDKARRLLCWQARDTWEAMYRRS</sequence>
<evidence type="ECO:0000313" key="2">
    <source>
        <dbReference type="EMBL" id="SVE59981.1"/>
    </source>
</evidence>
<dbReference type="Pfam" id="PF01073">
    <property type="entry name" value="3Beta_HSD"/>
    <property type="match status" value="1"/>
</dbReference>
<proteinExistence type="predicted"/>
<dbReference type="GO" id="GO:0006694">
    <property type="term" value="P:steroid biosynthetic process"/>
    <property type="evidence" value="ECO:0007669"/>
    <property type="project" value="InterPro"/>
</dbReference>
<dbReference type="GO" id="GO:0016616">
    <property type="term" value="F:oxidoreductase activity, acting on the CH-OH group of donors, NAD or NADP as acceptor"/>
    <property type="evidence" value="ECO:0007669"/>
    <property type="project" value="InterPro"/>
</dbReference>
<organism evidence="2">
    <name type="scientific">marine metagenome</name>
    <dbReference type="NCBI Taxonomy" id="408172"/>
    <lineage>
        <taxon>unclassified sequences</taxon>
        <taxon>metagenomes</taxon>
        <taxon>ecological metagenomes</taxon>
    </lineage>
</organism>
<name>A0A383ET90_9ZZZZ</name>
<evidence type="ECO:0000259" key="1">
    <source>
        <dbReference type="Pfam" id="PF01073"/>
    </source>
</evidence>
<reference evidence="2" key="1">
    <citation type="submission" date="2018-05" db="EMBL/GenBank/DDBJ databases">
        <authorList>
            <person name="Lanie J.A."/>
            <person name="Ng W.-L."/>
            <person name="Kazmierczak K.M."/>
            <person name="Andrzejewski T.M."/>
            <person name="Davidsen T.M."/>
            <person name="Wayne K.J."/>
            <person name="Tettelin H."/>
            <person name="Glass J.I."/>
            <person name="Rusch D."/>
            <person name="Podicherti R."/>
            <person name="Tsui H.-C.T."/>
            <person name="Winkler M.E."/>
        </authorList>
    </citation>
    <scope>NUCLEOTIDE SEQUENCE</scope>
</reference>
<feature type="non-terminal residue" evidence="2">
    <location>
        <position position="1"/>
    </location>
</feature>
<feature type="domain" description="3-beta hydroxysteroid dehydrogenase/isomerase" evidence="1">
    <location>
        <begin position="1"/>
        <end position="124"/>
    </location>
</feature>
<gene>
    <name evidence="2" type="ORF">METZ01_LOCUS512835</name>
</gene>